<dbReference type="CDD" id="cd04508">
    <property type="entry name" value="Tudor_SF"/>
    <property type="match status" value="1"/>
</dbReference>
<dbReference type="GO" id="GO:0046872">
    <property type="term" value="F:metal ion binding"/>
    <property type="evidence" value="ECO:0007669"/>
    <property type="project" value="UniProtKB-KW"/>
</dbReference>
<dbReference type="AlphaFoldDB" id="F0W0R6"/>
<keyword evidence="4" id="KW-0460">Magnesium</keyword>
<dbReference type="NCBIfam" id="TIGR00231">
    <property type="entry name" value="small_GTP"/>
    <property type="match status" value="1"/>
</dbReference>
<keyword evidence="1 3" id="KW-0547">Nucleotide-binding</keyword>
<feature type="binding site" evidence="4">
    <location>
        <position position="251"/>
    </location>
    <ligand>
        <name>Mg(2+)</name>
        <dbReference type="ChEBI" id="CHEBI:18420"/>
    </ligand>
</feature>
<dbReference type="Gene3D" id="3.40.50.300">
    <property type="entry name" value="P-loop containing nucleotide triphosphate hydrolases"/>
    <property type="match status" value="1"/>
</dbReference>
<evidence type="ECO:0000256" key="4">
    <source>
        <dbReference type="PIRSR" id="PIRSR606689-2"/>
    </source>
</evidence>
<reference evidence="6" key="2">
    <citation type="submission" date="2011-02" db="EMBL/GenBank/DDBJ databases">
        <authorList>
            <person name="MacLean D."/>
        </authorList>
    </citation>
    <scope>NUCLEOTIDE SEQUENCE</scope>
</reference>
<dbReference type="SUPFAM" id="SSF52540">
    <property type="entry name" value="P-loop containing nucleoside triphosphate hydrolases"/>
    <property type="match status" value="1"/>
</dbReference>
<feature type="compositionally biased region" description="Polar residues" evidence="5">
    <location>
        <begin position="1"/>
        <end position="21"/>
    </location>
</feature>
<protein>
    <submittedName>
        <fullName evidence="6">ADPribosylation factorlike protein putative</fullName>
    </submittedName>
</protein>
<dbReference type="Gene3D" id="2.30.30.140">
    <property type="match status" value="1"/>
</dbReference>
<dbReference type="PROSITE" id="PS51417">
    <property type="entry name" value="ARF"/>
    <property type="match status" value="1"/>
</dbReference>
<dbReference type="InterPro" id="IPR005225">
    <property type="entry name" value="Small_GTP-bd"/>
</dbReference>
<dbReference type="PANTHER" id="PTHR46090:SF2">
    <property type="entry name" value="ADP-RIBOSYLATION FACTOR-LIKE PROTEIN 13B"/>
    <property type="match status" value="1"/>
</dbReference>
<dbReference type="InterPro" id="IPR051995">
    <property type="entry name" value="Ciliary_GTPase"/>
</dbReference>
<dbReference type="Pfam" id="PF00025">
    <property type="entry name" value="Arf"/>
    <property type="match status" value="1"/>
</dbReference>
<keyword evidence="2 3" id="KW-0342">GTP-binding</keyword>
<feature type="binding site" evidence="3">
    <location>
        <begin position="227"/>
        <end position="234"/>
    </location>
    <ligand>
        <name>GTP</name>
        <dbReference type="ChEBI" id="CHEBI:37565"/>
    </ligand>
</feature>
<feature type="binding site" evidence="3">
    <location>
        <begin position="329"/>
        <end position="332"/>
    </location>
    <ligand>
        <name>GTP</name>
        <dbReference type="ChEBI" id="CHEBI:37565"/>
    </ligand>
</feature>
<organism evidence="6">
    <name type="scientific">Albugo laibachii Nc14</name>
    <dbReference type="NCBI Taxonomy" id="890382"/>
    <lineage>
        <taxon>Eukaryota</taxon>
        <taxon>Sar</taxon>
        <taxon>Stramenopiles</taxon>
        <taxon>Oomycota</taxon>
        <taxon>Peronosporomycetes</taxon>
        <taxon>Albuginales</taxon>
        <taxon>Albuginaceae</taxon>
        <taxon>Albugo</taxon>
    </lineage>
</organism>
<feature type="binding site" evidence="3">
    <location>
        <position position="273"/>
    </location>
    <ligand>
        <name>GTP</name>
        <dbReference type="ChEBI" id="CHEBI:37565"/>
    </ligand>
</feature>
<sequence length="492" mass="56060">MRVQPHTRSVTPPQLSYSIKTNPGHRKVDNDHEYLRAHVDPVLMPLIETLLLYQPQCIHEFIRDYTDDSKVERFQHRKYAFPSRRSGIRDGMVEYMSSKVIPVMDDLSRQILKGKPNNVREFIRSNVIAHMKRDKMKPSEFASGEIVIGSRVMCRYKGRPRTFPGFVQRLSPDGEHFDIKYDDGRRERNVHKLCLYKDSTCPETLSPGKDTAIPTNIKEDLVLLVIGLDGAGKTTLLSTLQGDPEKEHVPSAGFSSTTFEIARGTATFYDLGGGPAFRNVWEEYYADVHGVIFVVDTSASSSIIEAASVLNKAASDDRLKQKPILIFANKHDVSTSVDEDVFSLHFHLDVSECVNIVPCIAKPSRNKKTVDERLEQGLKWLFEVISCDFQEINGRVQLDRTKKKQLDFERKEAQRARVMAWREDRERIEMSRHDAHVTEAALALNTNRAMDARHSSDKKSIICWKCKIRPAVSKCAASKWMPICDECAHSLK</sequence>
<evidence type="ECO:0000256" key="2">
    <source>
        <dbReference type="ARBA" id="ARBA00023134"/>
    </source>
</evidence>
<dbReference type="InterPro" id="IPR006689">
    <property type="entry name" value="Small_GTPase_ARF/SAR"/>
</dbReference>
<dbReference type="SMART" id="SM00178">
    <property type="entry name" value="SAR"/>
    <property type="match status" value="1"/>
</dbReference>
<keyword evidence="4" id="KW-0479">Metal-binding</keyword>
<feature type="region of interest" description="Disordered" evidence="5">
    <location>
        <begin position="1"/>
        <end position="28"/>
    </location>
</feature>
<dbReference type="HOGENOM" id="CLU_043358_0_0_1"/>
<feature type="binding site" evidence="4">
    <location>
        <position position="234"/>
    </location>
    <ligand>
        <name>Mg(2+)</name>
        <dbReference type="ChEBI" id="CHEBI:18420"/>
    </ligand>
</feature>
<evidence type="ECO:0000256" key="5">
    <source>
        <dbReference type="SAM" id="MobiDB-lite"/>
    </source>
</evidence>
<gene>
    <name evidence="6" type="primary">AlNc14C5G701</name>
    <name evidence="6" type="ORF">ALNC14_007830</name>
</gene>
<evidence type="ECO:0000256" key="1">
    <source>
        <dbReference type="ARBA" id="ARBA00022741"/>
    </source>
</evidence>
<dbReference type="GO" id="GO:0003924">
    <property type="term" value="F:GTPase activity"/>
    <property type="evidence" value="ECO:0007669"/>
    <property type="project" value="InterPro"/>
</dbReference>
<dbReference type="PRINTS" id="PR00328">
    <property type="entry name" value="SAR1GTPBP"/>
</dbReference>
<name>F0W0R6_9STRA</name>
<reference evidence="6" key="1">
    <citation type="journal article" date="2011" name="PLoS Biol.">
        <title>Gene gain and loss during evolution of obligate parasitism in the white rust pathogen of Arabidopsis thaliana.</title>
        <authorList>
            <person name="Kemen E."/>
            <person name="Gardiner A."/>
            <person name="Schultz-Larsen T."/>
            <person name="Kemen A.C."/>
            <person name="Balmuth A.L."/>
            <person name="Robert-Seilaniantz A."/>
            <person name="Bailey K."/>
            <person name="Holub E."/>
            <person name="Studholme D.J."/>
            <person name="Maclean D."/>
            <person name="Jones J.D."/>
        </authorList>
    </citation>
    <scope>NUCLEOTIDE SEQUENCE</scope>
</reference>
<dbReference type="InterPro" id="IPR027417">
    <property type="entry name" value="P-loop_NTPase"/>
</dbReference>
<dbReference type="EMBL" id="FR824050">
    <property type="protein sequence ID" value="CCA14640.1"/>
    <property type="molecule type" value="Genomic_DNA"/>
</dbReference>
<evidence type="ECO:0000313" key="6">
    <source>
        <dbReference type="EMBL" id="CCA14640.1"/>
    </source>
</evidence>
<evidence type="ECO:0000256" key="3">
    <source>
        <dbReference type="PIRSR" id="PIRSR606689-1"/>
    </source>
</evidence>
<dbReference type="PANTHER" id="PTHR46090">
    <property type="entry name" value="ADP-RIBOSYLATION FACTOR-LIKE PROTEIN 13B"/>
    <property type="match status" value="1"/>
</dbReference>
<accession>F0W0R6</accession>
<dbReference type="GO" id="GO:0005525">
    <property type="term" value="F:GTP binding"/>
    <property type="evidence" value="ECO:0007669"/>
    <property type="project" value="UniProtKB-KW"/>
</dbReference>
<dbReference type="SMART" id="SM00177">
    <property type="entry name" value="ARF"/>
    <property type="match status" value="1"/>
</dbReference>
<proteinExistence type="predicted"/>